<sequence length="175" mass="20746">MLIDQYLPNWDFDKKNEYSLISETISDISLVYHVDFGVSSIIRILFSLRGVVPARKITINGLINKGFIFLDENEHEIVLGIVGQPWTLKGNLLEIARENFRTFQQPNYVKVVWNFSFEQIGERYMNIRTETRIHCTSHVAKRKFSLYWLVIRYFSGWIQREMLKIIGEEIIKNNR</sequence>
<name>A0A521CB63_9BACL</name>
<dbReference type="EMBL" id="FXTI01000003">
    <property type="protein sequence ID" value="SMO56638.1"/>
    <property type="molecule type" value="Genomic_DNA"/>
</dbReference>
<evidence type="ECO:0000313" key="1">
    <source>
        <dbReference type="EMBL" id="SMO56638.1"/>
    </source>
</evidence>
<organism evidence="1 2">
    <name type="scientific">Melghirimyces algeriensis</name>
    <dbReference type="NCBI Taxonomy" id="910412"/>
    <lineage>
        <taxon>Bacteria</taxon>
        <taxon>Bacillati</taxon>
        <taxon>Bacillota</taxon>
        <taxon>Bacilli</taxon>
        <taxon>Bacillales</taxon>
        <taxon>Thermoactinomycetaceae</taxon>
        <taxon>Melghirimyces</taxon>
    </lineage>
</organism>
<proteinExistence type="predicted"/>
<protein>
    <recommendedName>
        <fullName evidence="3">Polyketide cyclase / dehydrase and lipid transport</fullName>
    </recommendedName>
</protein>
<keyword evidence="2" id="KW-1185">Reference proteome</keyword>
<dbReference type="Proteomes" id="UP000315636">
    <property type="component" value="Unassembled WGS sequence"/>
</dbReference>
<accession>A0A521CB63</accession>
<dbReference type="AlphaFoldDB" id="A0A521CB63"/>
<reference evidence="1 2" key="1">
    <citation type="submission" date="2017-05" db="EMBL/GenBank/DDBJ databases">
        <authorList>
            <person name="Varghese N."/>
            <person name="Submissions S."/>
        </authorList>
    </citation>
    <scope>NUCLEOTIDE SEQUENCE [LARGE SCALE GENOMIC DNA]</scope>
    <source>
        <strain evidence="1 2">DSM 45474</strain>
    </source>
</reference>
<evidence type="ECO:0000313" key="2">
    <source>
        <dbReference type="Proteomes" id="UP000315636"/>
    </source>
</evidence>
<evidence type="ECO:0008006" key="3">
    <source>
        <dbReference type="Google" id="ProtNLM"/>
    </source>
</evidence>
<gene>
    <name evidence="1" type="ORF">SAMN06264849_103235</name>
</gene>